<dbReference type="AlphaFoldDB" id="A0AAD9VG74"/>
<keyword evidence="2" id="KW-1185">Reference proteome</keyword>
<dbReference type="EMBL" id="JARQWQ010000002">
    <property type="protein sequence ID" value="KAK2573316.1"/>
    <property type="molecule type" value="Genomic_DNA"/>
</dbReference>
<organism evidence="1 2">
    <name type="scientific">Acropora cervicornis</name>
    <name type="common">Staghorn coral</name>
    <dbReference type="NCBI Taxonomy" id="6130"/>
    <lineage>
        <taxon>Eukaryota</taxon>
        <taxon>Metazoa</taxon>
        <taxon>Cnidaria</taxon>
        <taxon>Anthozoa</taxon>
        <taxon>Hexacorallia</taxon>
        <taxon>Scleractinia</taxon>
        <taxon>Astrocoeniina</taxon>
        <taxon>Acroporidae</taxon>
        <taxon>Acropora</taxon>
    </lineage>
</organism>
<reference evidence="1" key="1">
    <citation type="journal article" date="2023" name="G3 (Bethesda)">
        <title>Whole genome assembly and annotation of the endangered Caribbean coral Acropora cervicornis.</title>
        <authorList>
            <person name="Selwyn J.D."/>
            <person name="Vollmer S.V."/>
        </authorList>
    </citation>
    <scope>NUCLEOTIDE SEQUENCE</scope>
    <source>
        <strain evidence="1">K2</strain>
    </source>
</reference>
<reference evidence="1" key="2">
    <citation type="journal article" date="2023" name="Science">
        <title>Genomic signatures of disease resistance in endangered staghorn corals.</title>
        <authorList>
            <person name="Vollmer S.V."/>
            <person name="Selwyn J.D."/>
            <person name="Despard B.A."/>
            <person name="Roesel C.L."/>
        </authorList>
    </citation>
    <scope>NUCLEOTIDE SEQUENCE</scope>
    <source>
        <strain evidence="1">K2</strain>
    </source>
</reference>
<protein>
    <submittedName>
        <fullName evidence="1">Uncharacterized protein</fullName>
    </submittedName>
</protein>
<sequence>MKGPFLEKRHSTHIVPVLFVVINSELSVDTKFVEQKIKLQMRLQSSGFDEDIANLRCRRFELYWNSANGLRCTVILLPAMFHWVRLSDDCCTCRTLEH</sequence>
<accession>A0AAD9VG74</accession>
<comment type="caution">
    <text evidence="1">The sequence shown here is derived from an EMBL/GenBank/DDBJ whole genome shotgun (WGS) entry which is preliminary data.</text>
</comment>
<gene>
    <name evidence="1" type="ORF">P5673_000961</name>
</gene>
<evidence type="ECO:0000313" key="2">
    <source>
        <dbReference type="Proteomes" id="UP001249851"/>
    </source>
</evidence>
<name>A0AAD9VG74_ACRCE</name>
<dbReference type="Proteomes" id="UP001249851">
    <property type="component" value="Unassembled WGS sequence"/>
</dbReference>
<proteinExistence type="predicted"/>
<evidence type="ECO:0000313" key="1">
    <source>
        <dbReference type="EMBL" id="KAK2573316.1"/>
    </source>
</evidence>